<reference evidence="5" key="3">
    <citation type="submission" date="2020-05" db="UniProtKB">
        <authorList>
            <consortium name="EnsemblMetazoa"/>
        </authorList>
    </citation>
    <scope>IDENTIFICATION</scope>
    <source>
        <strain evidence="5">Jacobina</strain>
    </source>
</reference>
<keyword evidence="2" id="KW-0325">Glycoprotein</keyword>
<dbReference type="AlphaFoldDB" id="A0A1B0CLE7"/>
<keyword evidence="3" id="KW-0812">Transmembrane</keyword>
<dbReference type="RefSeq" id="XP_055678623.1">
    <property type="nucleotide sequence ID" value="XM_055822648.1"/>
</dbReference>
<dbReference type="PANTHER" id="PTHR13234">
    <property type="entry name" value="GAMMA-INTERFERON INDUCIBLE LYSOSOMAL THIOL REDUCTASE GILT"/>
    <property type="match status" value="1"/>
</dbReference>
<dbReference type="KEGG" id="lll:129787239"/>
<evidence type="ECO:0000313" key="6">
    <source>
        <dbReference type="Proteomes" id="UP000092461"/>
    </source>
</evidence>
<evidence type="ECO:0000313" key="5">
    <source>
        <dbReference type="EnsemblMetazoa" id="LLOJ005434-PA"/>
    </source>
</evidence>
<dbReference type="EMBL" id="AJWK01017165">
    <property type="status" value="NOT_ANNOTATED_CDS"/>
    <property type="molecule type" value="Genomic_DNA"/>
</dbReference>
<dbReference type="InterPro" id="IPR004911">
    <property type="entry name" value="Interferon-induced_GILT"/>
</dbReference>
<name>A0A1B0CLE7_LUTLO</name>
<reference evidence="6" key="1">
    <citation type="submission" date="2012-05" db="EMBL/GenBank/DDBJ databases">
        <title>Whole Genome Assembly of Lutzomyia longipalpis.</title>
        <authorList>
            <person name="Richards S."/>
            <person name="Qu C."/>
            <person name="Dillon R."/>
            <person name="Worley K."/>
            <person name="Scherer S."/>
            <person name="Batterton M."/>
            <person name="Taylor A."/>
            <person name="Hawes A."/>
            <person name="Hernandez B."/>
            <person name="Kovar C."/>
            <person name="Mandapat C."/>
            <person name="Pham C."/>
            <person name="Qu C."/>
            <person name="Jing C."/>
            <person name="Bess C."/>
            <person name="Bandaranaike D."/>
            <person name="Ngo D."/>
            <person name="Ongeri F."/>
            <person name="Arias F."/>
            <person name="Lara F."/>
            <person name="Weissenberger G."/>
            <person name="Kamau G."/>
            <person name="Han H."/>
            <person name="Shen H."/>
            <person name="Dinh H."/>
            <person name="Khalil I."/>
            <person name="Jones J."/>
            <person name="Shafer J."/>
            <person name="Jayaseelan J."/>
            <person name="Quiroz J."/>
            <person name="Blankenburg K."/>
            <person name="Nguyen L."/>
            <person name="Jackson L."/>
            <person name="Francisco L."/>
            <person name="Tang L.-Y."/>
            <person name="Pu L.-L."/>
            <person name="Perales L."/>
            <person name="Lorensuhewa L."/>
            <person name="Munidasa M."/>
            <person name="Coyle M."/>
            <person name="Taylor M."/>
            <person name="Puazo M."/>
            <person name="Firestine M."/>
            <person name="Scheel M."/>
            <person name="Javaid M."/>
            <person name="Wang M."/>
            <person name="Li M."/>
            <person name="Tabassum N."/>
            <person name="Saada N."/>
            <person name="Osuji N."/>
            <person name="Aqrawi P."/>
            <person name="Fu Q."/>
            <person name="Thornton R."/>
            <person name="Raj R."/>
            <person name="Goodspeed R."/>
            <person name="Mata R."/>
            <person name="Najjar R."/>
            <person name="Gubbala S."/>
            <person name="Lee S."/>
            <person name="Denson S."/>
            <person name="Patil S."/>
            <person name="Macmil S."/>
            <person name="Qi S."/>
            <person name="Matskevitch T."/>
            <person name="Palculict T."/>
            <person name="Mathew T."/>
            <person name="Vee V."/>
            <person name="Velamala V."/>
            <person name="Korchina V."/>
            <person name="Cai W."/>
            <person name="Liu W."/>
            <person name="Dai W."/>
            <person name="Zou X."/>
            <person name="Zhu Y."/>
            <person name="Zhang Y."/>
            <person name="Wu Y.-Q."/>
            <person name="Xin Y."/>
            <person name="Nazarath L."/>
            <person name="Kovar C."/>
            <person name="Han Y."/>
            <person name="Muzny D."/>
            <person name="Gibbs R."/>
        </authorList>
    </citation>
    <scope>NUCLEOTIDE SEQUENCE [LARGE SCALE GENOMIC DNA]</scope>
    <source>
        <strain evidence="6">Jacobina</strain>
    </source>
</reference>
<keyword evidence="3" id="KW-0472">Membrane</keyword>
<reference evidence="4" key="2">
    <citation type="journal article" date="2020" name="BMC">
        <title>Leishmania infection induces a limited differential gene expression in the sand fly midgut.</title>
        <authorList>
            <person name="Coutinho-Abreu I.V."/>
            <person name="Serafim T.D."/>
            <person name="Meneses C."/>
            <person name="Kamhawi S."/>
            <person name="Oliveira F."/>
            <person name="Valenzuela J.G."/>
        </authorList>
    </citation>
    <scope>NUCLEOTIDE SEQUENCE</scope>
    <source>
        <strain evidence="4">Jacobina</strain>
        <tissue evidence="4">Midgut</tissue>
    </source>
</reference>
<dbReference type="EnsemblMetazoa" id="LLOJ005434-RA">
    <property type="protein sequence ID" value="LLOJ005434-PA"/>
    <property type="gene ID" value="LLOJ005434"/>
</dbReference>
<dbReference type="OrthoDB" id="958254at2759"/>
<comment type="similarity">
    <text evidence="1">Belongs to the GILT family.</text>
</comment>
<dbReference type="GeneID" id="129787239"/>
<accession>A0A1B0CLE7</accession>
<dbReference type="GO" id="GO:0016671">
    <property type="term" value="F:oxidoreductase activity, acting on a sulfur group of donors, disulfide as acceptor"/>
    <property type="evidence" value="ECO:0007669"/>
    <property type="project" value="InterPro"/>
</dbReference>
<keyword evidence="6" id="KW-1185">Reference proteome</keyword>
<dbReference type="Proteomes" id="UP000092461">
    <property type="component" value="Unassembled WGS sequence"/>
</dbReference>
<dbReference type="PANTHER" id="PTHR13234:SF71">
    <property type="entry name" value="GAMMA-INTERFERON-INDUCIBLE LYSOSOMAL THIOL REDUCTASE-LIKE PROTEIN"/>
    <property type="match status" value="1"/>
</dbReference>
<dbReference type="VEuPathDB" id="VectorBase:LLOJ005434"/>
<protein>
    <submittedName>
        <fullName evidence="4">Putative gamma-interferon inducible lysosomal thiol reductase</fullName>
    </submittedName>
</protein>
<organism evidence="5 6">
    <name type="scientific">Lutzomyia longipalpis</name>
    <name type="common">Sand fly</name>
    <dbReference type="NCBI Taxonomy" id="7200"/>
    <lineage>
        <taxon>Eukaryota</taxon>
        <taxon>Metazoa</taxon>
        <taxon>Ecdysozoa</taxon>
        <taxon>Arthropoda</taxon>
        <taxon>Hexapoda</taxon>
        <taxon>Insecta</taxon>
        <taxon>Pterygota</taxon>
        <taxon>Neoptera</taxon>
        <taxon>Endopterygota</taxon>
        <taxon>Diptera</taxon>
        <taxon>Nematocera</taxon>
        <taxon>Psychodoidea</taxon>
        <taxon>Psychodidae</taxon>
        <taxon>Lutzomyia</taxon>
        <taxon>Lutzomyia</taxon>
    </lineage>
</organism>
<evidence type="ECO:0000313" key="4">
    <source>
        <dbReference type="EMBL" id="MBC1171939.1"/>
    </source>
</evidence>
<feature type="transmembrane region" description="Helical" evidence="3">
    <location>
        <begin position="6"/>
        <end position="25"/>
    </location>
</feature>
<evidence type="ECO:0000256" key="2">
    <source>
        <dbReference type="ARBA" id="ARBA00023180"/>
    </source>
</evidence>
<dbReference type="Pfam" id="PF03227">
    <property type="entry name" value="GILT"/>
    <property type="match status" value="1"/>
</dbReference>
<dbReference type="EMBL" id="GITU01003236">
    <property type="protein sequence ID" value="MBC1171939.1"/>
    <property type="molecule type" value="Transcribed_RNA"/>
</dbReference>
<proteinExistence type="inferred from homology"/>
<dbReference type="VEuPathDB" id="VectorBase:LLONM1_005204"/>
<evidence type="ECO:0000256" key="1">
    <source>
        <dbReference type="ARBA" id="ARBA00005679"/>
    </source>
</evidence>
<sequence>MHLSGITRIRVLVIIACIVIFWLLIKQFLENRAIEVEEIVIKPSGVPVVVGVYYEALCPDSKHFVIKQLKTTHDIAPQLIDIDFIPYGKATTEVKPDGSLDFNCQHGQIECEANIIHACTIDVIGDPDLRLKMVTCMIRDNIVPKDAFHRCVKENNVEVSDKIQKCYSGPHGAELLKLHGEKTHALRPRMEFVPTVTLDGGQYKQALILKNLLKEVCKIVAGRGPAPDVCVKEGLTA</sequence>
<evidence type="ECO:0000256" key="3">
    <source>
        <dbReference type="SAM" id="Phobius"/>
    </source>
</evidence>
<keyword evidence="3" id="KW-1133">Transmembrane helix</keyword>